<dbReference type="GO" id="GO:0009307">
    <property type="term" value="P:DNA restriction-modification system"/>
    <property type="evidence" value="ECO:0007669"/>
    <property type="project" value="InterPro"/>
</dbReference>
<name>A0A437J996_9SPHN</name>
<dbReference type="Proteomes" id="UP000282977">
    <property type="component" value="Unassembled WGS sequence"/>
</dbReference>
<dbReference type="AlphaFoldDB" id="A0A437J996"/>
<keyword evidence="1" id="KW-0540">Nuclease</keyword>
<evidence type="ECO:0000313" key="1">
    <source>
        <dbReference type="EMBL" id="RVT42079.1"/>
    </source>
</evidence>
<comment type="caution">
    <text evidence="1">The sequence shown here is derived from an EMBL/GenBank/DDBJ whole genome shotgun (WGS) entry which is preliminary data.</text>
</comment>
<dbReference type="GO" id="GO:0003677">
    <property type="term" value="F:DNA binding"/>
    <property type="evidence" value="ECO:0007669"/>
    <property type="project" value="InterPro"/>
</dbReference>
<reference evidence="1 2" key="1">
    <citation type="submission" date="2019-01" db="EMBL/GenBank/DDBJ databases">
        <authorList>
            <person name="Chen W.-M."/>
        </authorList>
    </citation>
    <scope>NUCLEOTIDE SEQUENCE [LARGE SCALE GENOMIC DNA]</scope>
    <source>
        <strain evidence="1 2">TLA-22</strain>
    </source>
</reference>
<sequence length="305" mass="33817">MSALLREYHREQAARAKQIYVESMISAQAGKDWRNAHSVARRQVVAALRATDYLRDIPAGLSESGLHLTILRHLMAPPISQDQFALLCADYPKRAEITGRGVSVAAATAVASAFLAGRDRVLTRWLDGNGQPTSNQIRNLLRGVVPLLSVQNTATVRRGRMSVEQEAAIVALLTDRGWTRQSSGLISSLTDVKPQHFLHKARFATKTRPQEVDIACGLPGTVVLAMECKVTNDETNSVKRINDVLKKAAAWQEHWGSFVRTAALLQGVIAFKDVDRLLEGRVEVFWSHDLTSFDSWLVEQGWLTK</sequence>
<dbReference type="Pfam" id="PF09572">
    <property type="entry name" value="RE_XamI"/>
    <property type="match status" value="1"/>
</dbReference>
<dbReference type="OrthoDB" id="7431767at2"/>
<organism evidence="1 2">
    <name type="scientific">Sphingobium algorifonticola</name>
    <dbReference type="NCBI Taxonomy" id="2008318"/>
    <lineage>
        <taxon>Bacteria</taxon>
        <taxon>Pseudomonadati</taxon>
        <taxon>Pseudomonadota</taxon>
        <taxon>Alphaproteobacteria</taxon>
        <taxon>Sphingomonadales</taxon>
        <taxon>Sphingomonadaceae</taxon>
        <taxon>Sphingobium</taxon>
    </lineage>
</organism>
<dbReference type="InterPro" id="IPR019072">
    <property type="entry name" value="Restrct_endonuc_II_XamI"/>
</dbReference>
<dbReference type="EMBL" id="RZUL01000002">
    <property type="protein sequence ID" value="RVT42079.1"/>
    <property type="molecule type" value="Genomic_DNA"/>
</dbReference>
<dbReference type="GO" id="GO:0009036">
    <property type="term" value="F:type II site-specific deoxyribonuclease activity"/>
    <property type="evidence" value="ECO:0007669"/>
    <property type="project" value="InterPro"/>
</dbReference>
<protein>
    <submittedName>
        <fullName evidence="1">XamI family restriction endonuclease</fullName>
    </submittedName>
</protein>
<keyword evidence="1" id="KW-0378">Hydrolase</keyword>
<keyword evidence="1" id="KW-0255">Endonuclease</keyword>
<gene>
    <name evidence="1" type="ORF">ENE74_07560</name>
</gene>
<proteinExistence type="predicted"/>
<evidence type="ECO:0000313" key="2">
    <source>
        <dbReference type="Proteomes" id="UP000282977"/>
    </source>
</evidence>
<keyword evidence="2" id="KW-1185">Reference proteome</keyword>
<dbReference type="RefSeq" id="WP_127690263.1">
    <property type="nucleotide sequence ID" value="NZ_RZUL01000002.1"/>
</dbReference>
<accession>A0A437J996</accession>